<comment type="subunit">
    <text evidence="4">Component of the large ribosomal subunit.</text>
</comment>
<dbReference type="GO" id="GO:0003735">
    <property type="term" value="F:structural constituent of ribosome"/>
    <property type="evidence" value="ECO:0007669"/>
    <property type="project" value="UniProtKB-UniRule"/>
</dbReference>
<keyword evidence="1 4" id="KW-0689">Ribosomal protein</keyword>
<evidence type="ECO:0000256" key="1">
    <source>
        <dbReference type="ARBA" id="ARBA00022980"/>
    </source>
</evidence>
<evidence type="ECO:0000256" key="2">
    <source>
        <dbReference type="ARBA" id="ARBA00023274"/>
    </source>
</evidence>
<evidence type="ECO:0000313" key="7">
    <source>
        <dbReference type="Proteomes" id="UP000005242"/>
    </source>
</evidence>
<evidence type="ECO:0000256" key="3">
    <source>
        <dbReference type="ARBA" id="ARBA00043969"/>
    </source>
</evidence>
<sequence>MSVSQTLADAQQSSLLTRSNFRKMRDKWAKKRMRRLRRKRRAMRARSKDLDEVE</sequence>
<accession>I4Y714</accession>
<dbReference type="AlphaFoldDB" id="I4Y714"/>
<evidence type="ECO:0000256" key="4">
    <source>
        <dbReference type="RuleBase" id="RU368055"/>
    </source>
</evidence>
<dbReference type="EMBL" id="JH668246">
    <property type="protein sequence ID" value="EIM19756.1"/>
    <property type="molecule type" value="Genomic_DNA"/>
</dbReference>
<dbReference type="GO" id="GO:1990904">
    <property type="term" value="C:ribonucleoprotein complex"/>
    <property type="evidence" value="ECO:0007669"/>
    <property type="project" value="UniProtKB-KW"/>
</dbReference>
<dbReference type="Pfam" id="PF05162">
    <property type="entry name" value="Ribosomal_L41"/>
    <property type="match status" value="1"/>
</dbReference>
<dbReference type="GeneID" id="18475084"/>
<reference evidence="6 7" key="1">
    <citation type="journal article" date="2012" name="Fungal Genet. Biol.">
        <title>The genome of the xerotolerant mold Wallemia sebi reveals adaptations to osmotic stress and suggests cryptic sexual reproduction.</title>
        <authorList>
            <person name="Padamsee M."/>
            <person name="Kumar T.K.A."/>
            <person name="Riley R."/>
            <person name="Binder M."/>
            <person name="Boyd A."/>
            <person name="Calvo A.M."/>
            <person name="Furukawa K."/>
            <person name="Hesse C."/>
            <person name="Hohmann S."/>
            <person name="James T.Y."/>
            <person name="LaButti K."/>
            <person name="Lapidus A."/>
            <person name="Lindquist E."/>
            <person name="Lucas S."/>
            <person name="Miller K."/>
            <person name="Shantappa S."/>
            <person name="Grigoriev I.V."/>
            <person name="Hibbett D.S."/>
            <person name="McLaughlin D.J."/>
            <person name="Spatafora J.W."/>
            <person name="Aime M.C."/>
        </authorList>
    </citation>
    <scope>NUCLEOTIDE SEQUENCE [LARGE SCALE GENOMIC DNA]</scope>
    <source>
        <strain evidence="7">ATCC MYA-4683 / CBS 633.66</strain>
    </source>
</reference>
<evidence type="ECO:0000313" key="6">
    <source>
        <dbReference type="EMBL" id="EIM19756.1"/>
    </source>
</evidence>
<protein>
    <recommendedName>
        <fullName evidence="4">60S ribosomal protein L41</fullName>
    </recommendedName>
</protein>
<dbReference type="GO" id="GO:0005840">
    <property type="term" value="C:ribosome"/>
    <property type="evidence" value="ECO:0007669"/>
    <property type="project" value="UniProtKB-KW"/>
</dbReference>
<keyword evidence="7" id="KW-1185">Reference proteome</keyword>
<name>I4Y714_WALMC</name>
<keyword evidence="2 4" id="KW-0687">Ribonucleoprotein</keyword>
<comment type="similarity">
    <text evidence="3 4">Belongs to the eukaryotic ribosomal protein eS32 family.</text>
</comment>
<feature type="compositionally biased region" description="Polar residues" evidence="5">
    <location>
        <begin position="1"/>
        <end position="19"/>
    </location>
</feature>
<organism evidence="6 7">
    <name type="scientific">Wallemia mellicola (strain ATCC MYA-4683 / CBS 633.66)</name>
    <name type="common">Wallemia sebi (CBS 633.66)</name>
    <dbReference type="NCBI Taxonomy" id="671144"/>
    <lineage>
        <taxon>Eukaryota</taxon>
        <taxon>Fungi</taxon>
        <taxon>Dikarya</taxon>
        <taxon>Basidiomycota</taxon>
        <taxon>Wallemiomycotina</taxon>
        <taxon>Wallemiomycetes</taxon>
        <taxon>Wallemiales</taxon>
        <taxon>Wallemiaceae</taxon>
        <taxon>Wallemia</taxon>
    </lineage>
</organism>
<gene>
    <name evidence="6" type="ORF">WALSEDRAFT_66109</name>
</gene>
<dbReference type="HOGENOM" id="CLU_3052144_0_0_1"/>
<dbReference type="Proteomes" id="UP000005242">
    <property type="component" value="Unassembled WGS sequence"/>
</dbReference>
<dbReference type="InterPro" id="IPR007836">
    <property type="entry name" value="Ribosomal_eS32"/>
</dbReference>
<feature type="region of interest" description="Disordered" evidence="5">
    <location>
        <begin position="1"/>
        <end position="54"/>
    </location>
</feature>
<dbReference type="KEGG" id="wse:WALSEDRAFT_66109"/>
<dbReference type="InParanoid" id="I4Y714"/>
<dbReference type="GO" id="GO:0006412">
    <property type="term" value="P:translation"/>
    <property type="evidence" value="ECO:0007669"/>
    <property type="project" value="InterPro"/>
</dbReference>
<evidence type="ECO:0000256" key="5">
    <source>
        <dbReference type="SAM" id="MobiDB-lite"/>
    </source>
</evidence>
<feature type="compositionally biased region" description="Basic residues" evidence="5">
    <location>
        <begin position="20"/>
        <end position="45"/>
    </location>
</feature>
<proteinExistence type="inferred from homology"/>
<dbReference type="RefSeq" id="XP_006960264.1">
    <property type="nucleotide sequence ID" value="XM_006960202.1"/>
</dbReference>